<evidence type="ECO:0000313" key="1">
    <source>
        <dbReference type="EMBL" id="KAK9151019.1"/>
    </source>
</evidence>
<reference evidence="1 2" key="1">
    <citation type="submission" date="2024-01" db="EMBL/GenBank/DDBJ databases">
        <title>Genome assemblies of Stephania.</title>
        <authorList>
            <person name="Yang L."/>
        </authorList>
    </citation>
    <scope>NUCLEOTIDE SEQUENCE [LARGE SCALE GENOMIC DNA]</scope>
    <source>
        <strain evidence="1">YNDBR</strain>
        <tissue evidence="1">Leaf</tissue>
    </source>
</reference>
<proteinExistence type="predicted"/>
<dbReference type="AlphaFoldDB" id="A0AAP0KGF1"/>
<organism evidence="1 2">
    <name type="scientific">Stephania yunnanensis</name>
    <dbReference type="NCBI Taxonomy" id="152371"/>
    <lineage>
        <taxon>Eukaryota</taxon>
        <taxon>Viridiplantae</taxon>
        <taxon>Streptophyta</taxon>
        <taxon>Embryophyta</taxon>
        <taxon>Tracheophyta</taxon>
        <taxon>Spermatophyta</taxon>
        <taxon>Magnoliopsida</taxon>
        <taxon>Ranunculales</taxon>
        <taxon>Menispermaceae</taxon>
        <taxon>Menispermoideae</taxon>
        <taxon>Cissampelideae</taxon>
        <taxon>Stephania</taxon>
    </lineage>
</organism>
<gene>
    <name evidence="1" type="ORF">Syun_009328</name>
</gene>
<sequence>MDKYLNELEETLEVSSYELGITIAHHKDDEAEKEIRFISERLEEPQIESKEEQLLVLVKLPTLPCIFVKLYKRVEVKERS</sequence>
<name>A0AAP0KGF1_9MAGN</name>
<evidence type="ECO:0000313" key="2">
    <source>
        <dbReference type="Proteomes" id="UP001420932"/>
    </source>
</evidence>
<dbReference type="Proteomes" id="UP001420932">
    <property type="component" value="Unassembled WGS sequence"/>
</dbReference>
<comment type="caution">
    <text evidence="1">The sequence shown here is derived from an EMBL/GenBank/DDBJ whole genome shotgun (WGS) entry which is preliminary data.</text>
</comment>
<keyword evidence="2" id="KW-1185">Reference proteome</keyword>
<dbReference type="EMBL" id="JBBNAF010000004">
    <property type="protein sequence ID" value="KAK9151019.1"/>
    <property type="molecule type" value="Genomic_DNA"/>
</dbReference>
<protein>
    <submittedName>
        <fullName evidence="1">Uncharacterized protein</fullName>
    </submittedName>
</protein>
<accession>A0AAP0KGF1</accession>